<dbReference type="InterPro" id="IPR013656">
    <property type="entry name" value="PAS_4"/>
</dbReference>
<feature type="compositionally biased region" description="Basic and acidic residues" evidence="3">
    <location>
        <begin position="579"/>
        <end position="600"/>
    </location>
</feature>
<dbReference type="EMBL" id="WTPX01000144">
    <property type="protein sequence ID" value="NNJ27359.1"/>
    <property type="molecule type" value="Genomic_DNA"/>
</dbReference>
<evidence type="ECO:0000313" key="8">
    <source>
        <dbReference type="Proteomes" id="UP000609651"/>
    </source>
</evidence>
<feature type="compositionally biased region" description="Pro residues" evidence="3">
    <location>
        <begin position="1"/>
        <end position="11"/>
    </location>
</feature>
<comment type="caution">
    <text evidence="7">The sequence shown here is derived from an EMBL/GenBank/DDBJ whole genome shotgun (WGS) entry which is preliminary data.</text>
</comment>
<proteinExistence type="predicted"/>
<dbReference type="NCBIfam" id="TIGR00254">
    <property type="entry name" value="GGDEF"/>
    <property type="match status" value="1"/>
</dbReference>
<feature type="region of interest" description="Disordered" evidence="3">
    <location>
        <begin position="578"/>
        <end position="600"/>
    </location>
</feature>
<dbReference type="PROSITE" id="PS51832">
    <property type="entry name" value="HD_GYP"/>
    <property type="match status" value="1"/>
</dbReference>
<evidence type="ECO:0000256" key="3">
    <source>
        <dbReference type="SAM" id="MobiDB-lite"/>
    </source>
</evidence>
<feature type="domain" description="GGDEF" evidence="5">
    <location>
        <begin position="447"/>
        <end position="578"/>
    </location>
</feature>
<dbReference type="Gene3D" id="3.30.70.270">
    <property type="match status" value="1"/>
</dbReference>
<comment type="catalytic activity">
    <reaction evidence="2">
        <text>2 GTP = 3',3'-c-di-GMP + 2 diphosphate</text>
        <dbReference type="Rhea" id="RHEA:24898"/>
        <dbReference type="ChEBI" id="CHEBI:33019"/>
        <dbReference type="ChEBI" id="CHEBI:37565"/>
        <dbReference type="ChEBI" id="CHEBI:58805"/>
        <dbReference type="EC" id="2.7.7.65"/>
    </reaction>
</comment>
<evidence type="ECO:0000313" key="7">
    <source>
        <dbReference type="EMBL" id="NNJ27359.1"/>
    </source>
</evidence>
<dbReference type="PANTHER" id="PTHR45138">
    <property type="entry name" value="REGULATORY COMPONENTS OF SENSORY TRANSDUCTION SYSTEM"/>
    <property type="match status" value="1"/>
</dbReference>
<feature type="domain" description="PAS" evidence="4">
    <location>
        <begin position="277"/>
        <end position="346"/>
    </location>
</feature>
<dbReference type="PANTHER" id="PTHR45138:SF9">
    <property type="entry name" value="DIGUANYLATE CYCLASE DGCM-RELATED"/>
    <property type="match status" value="1"/>
</dbReference>
<dbReference type="InterPro" id="IPR003607">
    <property type="entry name" value="HD/PDEase_dom"/>
</dbReference>
<dbReference type="PROSITE" id="PS50112">
    <property type="entry name" value="PAS"/>
    <property type="match status" value="1"/>
</dbReference>
<evidence type="ECO:0000259" key="6">
    <source>
        <dbReference type="PROSITE" id="PS51832"/>
    </source>
</evidence>
<dbReference type="InterPro" id="IPR000160">
    <property type="entry name" value="GGDEF_dom"/>
</dbReference>
<feature type="compositionally biased region" description="Low complexity" evidence="3">
    <location>
        <begin position="22"/>
        <end position="36"/>
    </location>
</feature>
<dbReference type="RefSeq" id="WP_171189266.1">
    <property type="nucleotide sequence ID" value="NZ_WTPX01000144.1"/>
</dbReference>
<evidence type="ECO:0000256" key="1">
    <source>
        <dbReference type="ARBA" id="ARBA00012528"/>
    </source>
</evidence>
<dbReference type="SUPFAM" id="SSF55073">
    <property type="entry name" value="Nucleotide cyclase"/>
    <property type="match status" value="1"/>
</dbReference>
<dbReference type="Pfam" id="PF00990">
    <property type="entry name" value="GGDEF"/>
    <property type="match status" value="1"/>
</dbReference>
<dbReference type="CDD" id="cd01949">
    <property type="entry name" value="GGDEF"/>
    <property type="match status" value="1"/>
</dbReference>
<dbReference type="InterPro" id="IPR029787">
    <property type="entry name" value="Nucleotide_cyclase"/>
</dbReference>
<evidence type="ECO:0000259" key="4">
    <source>
        <dbReference type="PROSITE" id="PS50112"/>
    </source>
</evidence>
<feature type="domain" description="HD-GYP" evidence="6">
    <location>
        <begin position="57"/>
        <end position="250"/>
    </location>
</feature>
<keyword evidence="8" id="KW-1185">Reference proteome</keyword>
<dbReference type="EC" id="2.7.7.65" evidence="1"/>
<evidence type="ECO:0000256" key="2">
    <source>
        <dbReference type="ARBA" id="ARBA00034247"/>
    </source>
</evidence>
<dbReference type="InterPro" id="IPR000014">
    <property type="entry name" value="PAS"/>
</dbReference>
<dbReference type="Pfam" id="PF08448">
    <property type="entry name" value="PAS_4"/>
    <property type="match status" value="1"/>
</dbReference>
<dbReference type="InterPro" id="IPR035965">
    <property type="entry name" value="PAS-like_dom_sf"/>
</dbReference>
<feature type="region of interest" description="Disordered" evidence="3">
    <location>
        <begin position="1"/>
        <end position="40"/>
    </location>
</feature>
<dbReference type="InterPro" id="IPR043128">
    <property type="entry name" value="Rev_trsase/Diguanyl_cyclase"/>
</dbReference>
<sequence length="719" mass="78299">MPSVSDPPPLAPELAIQNRGRAAAAPPEQTAPTRPTDSPRLLMDLVDLRPPGGTPAGAPISAICRNALVDALRHRDHRTLTHSHRAAWLAGGVARGLGVGGSALAVVETAALLHDVGKIGVPDNILYKPGPLCDDEAELMDLHRGVGAAVLQACGASDDLLQVIARIGDESDEDFDRDRSEVHDLPGRIVSLCEAYDSLRTAQPYRDGFPHEAALKALSGRAQHRYDSTILDNLNRWVKTQGEASALDELLAPKSPPDPAAALRAVRFCHIFGYLSLLETLYEGFCLLDADLRCTVWSSGLEDLMGRRASELRGEIRTGRTLEFAAPDGTPLPDRDRPLDRVLNTGRPVAETVKVRRSARIRRPGESDETSEWADVEVQVFPLTDSQGGVRGVAEIYRNLNRQQHRPREFKELRRAATRDALTGVANRGELESRLSRALRESSEEGRPLAVMFLDLDKFKMINDTWGHGVGDEVLKHLSTLLKTECYSGETVGRYGGEEFVIICPQTDLEAAAKRADRLRRAIADTKVNGRTQPRPTASFGVAAAEEGDTVESLVQRADAGLYLSKETGRNKVTALTEAQRRDAADPAAAEKRARAAEPKGKFRLESTVQACLAASMVVHKLRGFLEDHAAKVLSVSDSEVCFKLGHAGLTGRWGRRREDCPVEVHVKVGAELIKTRSAAMLNDVTITIEPVGWGVKQAAWEERSGQVARDLKAYLAVG</sequence>
<dbReference type="Proteomes" id="UP000609651">
    <property type="component" value="Unassembled WGS sequence"/>
</dbReference>
<dbReference type="SUPFAM" id="SSF109604">
    <property type="entry name" value="HD-domain/PDEase-like"/>
    <property type="match status" value="1"/>
</dbReference>
<name>A0ABX1VGY9_9PLAN</name>
<dbReference type="Pfam" id="PF13487">
    <property type="entry name" value="HD_5"/>
    <property type="match status" value="1"/>
</dbReference>
<dbReference type="InterPro" id="IPR037522">
    <property type="entry name" value="HD_GYP_dom"/>
</dbReference>
<dbReference type="Gene3D" id="3.30.450.20">
    <property type="entry name" value="PAS domain"/>
    <property type="match status" value="1"/>
</dbReference>
<dbReference type="SMART" id="SM00267">
    <property type="entry name" value="GGDEF"/>
    <property type="match status" value="1"/>
</dbReference>
<dbReference type="SUPFAM" id="SSF55785">
    <property type="entry name" value="PYP-like sensor domain (PAS domain)"/>
    <property type="match status" value="1"/>
</dbReference>
<dbReference type="InterPro" id="IPR050469">
    <property type="entry name" value="Diguanylate_Cyclase"/>
</dbReference>
<gene>
    <name evidence="7" type="ORF">LzC2_34610</name>
</gene>
<dbReference type="CDD" id="cd00077">
    <property type="entry name" value="HDc"/>
    <property type="match status" value="1"/>
</dbReference>
<organism evidence="7 8">
    <name type="scientific">Alienimonas chondri</name>
    <dbReference type="NCBI Taxonomy" id="2681879"/>
    <lineage>
        <taxon>Bacteria</taxon>
        <taxon>Pseudomonadati</taxon>
        <taxon>Planctomycetota</taxon>
        <taxon>Planctomycetia</taxon>
        <taxon>Planctomycetales</taxon>
        <taxon>Planctomycetaceae</taxon>
        <taxon>Alienimonas</taxon>
    </lineage>
</organism>
<dbReference type="Gene3D" id="1.10.3210.10">
    <property type="entry name" value="Hypothetical protein af1432"/>
    <property type="match status" value="1"/>
</dbReference>
<protein>
    <recommendedName>
        <fullName evidence="1">diguanylate cyclase</fullName>
        <ecNumber evidence="1">2.7.7.65</ecNumber>
    </recommendedName>
</protein>
<dbReference type="CDD" id="cd00130">
    <property type="entry name" value="PAS"/>
    <property type="match status" value="1"/>
</dbReference>
<dbReference type="PROSITE" id="PS50887">
    <property type="entry name" value="GGDEF"/>
    <property type="match status" value="1"/>
</dbReference>
<reference evidence="7 8" key="1">
    <citation type="journal article" date="2020" name="Syst. Appl. Microbiol.">
        <title>Alienimonas chondri sp. nov., a novel planctomycete isolated from the biofilm of the red alga Chondrus crispus.</title>
        <authorList>
            <person name="Vitorino I."/>
            <person name="Albuquerque L."/>
            <person name="Wiegand S."/>
            <person name="Kallscheuer N."/>
            <person name="da Costa M.S."/>
            <person name="Lobo-da-Cunha A."/>
            <person name="Jogler C."/>
            <person name="Lage O.M."/>
        </authorList>
    </citation>
    <scope>NUCLEOTIDE SEQUENCE [LARGE SCALE GENOMIC DNA]</scope>
    <source>
        <strain evidence="7 8">LzC2</strain>
    </source>
</reference>
<accession>A0ABX1VGY9</accession>
<dbReference type="SMART" id="SM00471">
    <property type="entry name" value="HDc"/>
    <property type="match status" value="1"/>
</dbReference>
<evidence type="ECO:0000259" key="5">
    <source>
        <dbReference type="PROSITE" id="PS50887"/>
    </source>
</evidence>